<protein>
    <submittedName>
        <fullName evidence="1">Uncharacterized protein</fullName>
    </submittedName>
</protein>
<accession>A0A379PLK5</accession>
<evidence type="ECO:0000313" key="2">
    <source>
        <dbReference type="Proteomes" id="UP000255303"/>
    </source>
</evidence>
<sequence>MSHAVARALTLAATHFVDGHLLKFDADEVYPRLKTLSQEGNCLLASEVRDFTISPDYQHLTVTELVERIEVTANQMVVFGELMLEAAHAGLVEAACDDELDSDASTWHLPSLAEAHI</sequence>
<dbReference type="Proteomes" id="UP000255303">
    <property type="component" value="Unassembled WGS sequence"/>
</dbReference>
<proteinExistence type="predicted"/>
<reference evidence="1 2" key="1">
    <citation type="submission" date="2018-06" db="EMBL/GenBank/DDBJ databases">
        <authorList>
            <consortium name="Pathogen Informatics"/>
            <person name="Doyle S."/>
        </authorList>
    </citation>
    <scope>NUCLEOTIDE SEQUENCE [LARGE SCALE GENOMIC DNA]</scope>
    <source>
        <strain evidence="1 2">NCTC10692</strain>
    </source>
</reference>
<evidence type="ECO:0000313" key="1">
    <source>
        <dbReference type="EMBL" id="SUE72704.1"/>
    </source>
</evidence>
<gene>
    <name evidence="1" type="ORF">NCTC10692_04860</name>
</gene>
<dbReference type="EMBL" id="UGUV01000003">
    <property type="protein sequence ID" value="SUE72704.1"/>
    <property type="molecule type" value="Genomic_DNA"/>
</dbReference>
<organism evidence="1 2">
    <name type="scientific">Ectopseudomonas oleovorans</name>
    <name type="common">Pseudomonas oleovorans</name>
    <dbReference type="NCBI Taxonomy" id="301"/>
    <lineage>
        <taxon>Bacteria</taxon>
        <taxon>Pseudomonadati</taxon>
        <taxon>Pseudomonadota</taxon>
        <taxon>Gammaproteobacteria</taxon>
        <taxon>Pseudomonadales</taxon>
        <taxon>Pseudomonadaceae</taxon>
        <taxon>Ectopseudomonas</taxon>
    </lineage>
</organism>
<dbReference type="RefSeq" id="WP_139205012.1">
    <property type="nucleotide sequence ID" value="NZ_FNZC01000064.1"/>
</dbReference>
<dbReference type="AlphaFoldDB" id="A0A379PLK5"/>
<name>A0A379PLK5_ECTOL</name>